<protein>
    <submittedName>
        <fullName evidence="1">Uncharacterized protein</fullName>
    </submittedName>
</protein>
<evidence type="ECO:0000313" key="2">
    <source>
        <dbReference type="Proteomes" id="UP001472677"/>
    </source>
</evidence>
<dbReference type="EMBL" id="JBBPBM010000003">
    <property type="protein sequence ID" value="KAK8594031.1"/>
    <property type="molecule type" value="Genomic_DNA"/>
</dbReference>
<name>A0ABR2G4K8_9ROSI</name>
<reference evidence="1 2" key="1">
    <citation type="journal article" date="2024" name="G3 (Bethesda)">
        <title>Genome assembly of Hibiscus sabdariffa L. provides insights into metabolisms of medicinal natural products.</title>
        <authorList>
            <person name="Kim T."/>
        </authorList>
    </citation>
    <scope>NUCLEOTIDE SEQUENCE [LARGE SCALE GENOMIC DNA]</scope>
    <source>
        <strain evidence="1">TK-2024</strain>
        <tissue evidence="1">Old leaves</tissue>
    </source>
</reference>
<gene>
    <name evidence="1" type="ORF">V6N12_046102</name>
</gene>
<proteinExistence type="predicted"/>
<dbReference type="Proteomes" id="UP001472677">
    <property type="component" value="Unassembled WGS sequence"/>
</dbReference>
<accession>A0ABR2G4K8</accession>
<keyword evidence="2" id="KW-1185">Reference proteome</keyword>
<dbReference type="Gene3D" id="3.30.559.10">
    <property type="entry name" value="Chloramphenicol acetyltransferase-like domain"/>
    <property type="match status" value="1"/>
</dbReference>
<sequence>MPENAALKNDGRRMLTRSFVFDDNAIKTLVLKAKSKSLEHPSRALAISAFLWKHAIQASISVSVQEI</sequence>
<dbReference type="InterPro" id="IPR023213">
    <property type="entry name" value="CAT-like_dom_sf"/>
</dbReference>
<comment type="caution">
    <text evidence="1">The sequence shown here is derived from an EMBL/GenBank/DDBJ whole genome shotgun (WGS) entry which is preliminary data.</text>
</comment>
<organism evidence="1 2">
    <name type="scientific">Hibiscus sabdariffa</name>
    <name type="common">roselle</name>
    <dbReference type="NCBI Taxonomy" id="183260"/>
    <lineage>
        <taxon>Eukaryota</taxon>
        <taxon>Viridiplantae</taxon>
        <taxon>Streptophyta</taxon>
        <taxon>Embryophyta</taxon>
        <taxon>Tracheophyta</taxon>
        <taxon>Spermatophyta</taxon>
        <taxon>Magnoliopsida</taxon>
        <taxon>eudicotyledons</taxon>
        <taxon>Gunneridae</taxon>
        <taxon>Pentapetalae</taxon>
        <taxon>rosids</taxon>
        <taxon>malvids</taxon>
        <taxon>Malvales</taxon>
        <taxon>Malvaceae</taxon>
        <taxon>Malvoideae</taxon>
        <taxon>Hibiscus</taxon>
    </lineage>
</organism>
<evidence type="ECO:0000313" key="1">
    <source>
        <dbReference type="EMBL" id="KAK8594031.1"/>
    </source>
</evidence>